<reference evidence="10 12" key="1">
    <citation type="submission" date="2016-02" db="EMBL/GenBank/DDBJ databases">
        <authorList>
            <person name="Strepis N."/>
        </authorList>
    </citation>
    <scope>NUCLEOTIDE SEQUENCE [LARGE SCALE GENOMIC DNA]</scope>
    <source>
        <strain evidence="10">Trichococcus flocculiformis</strain>
    </source>
</reference>
<feature type="domain" description="Cas12f1-like TNB" evidence="8">
    <location>
        <begin position="308"/>
        <end position="375"/>
    </location>
</feature>
<evidence type="ECO:0000256" key="5">
    <source>
        <dbReference type="ARBA" id="ARBA00023125"/>
    </source>
</evidence>
<evidence type="ECO:0000313" key="12">
    <source>
        <dbReference type="Proteomes" id="UP000195947"/>
    </source>
</evidence>
<evidence type="ECO:0000256" key="2">
    <source>
        <dbReference type="ARBA" id="ARBA00022578"/>
    </source>
</evidence>
<keyword evidence="6" id="KW-0233">DNA recombination</keyword>
<evidence type="ECO:0000256" key="4">
    <source>
        <dbReference type="ARBA" id="ARBA00022833"/>
    </source>
</evidence>
<dbReference type="InterPro" id="IPR001959">
    <property type="entry name" value="Transposase"/>
</dbReference>
<dbReference type="Proteomes" id="UP000199686">
    <property type="component" value="Unassembled WGS sequence"/>
</dbReference>
<evidence type="ECO:0000313" key="11">
    <source>
        <dbReference type="EMBL" id="SFH85029.1"/>
    </source>
</evidence>
<dbReference type="Pfam" id="PF07282">
    <property type="entry name" value="Cas12f1-like_TNB"/>
    <property type="match status" value="1"/>
</dbReference>
<dbReference type="NCBIfam" id="TIGR01766">
    <property type="entry name" value="IS200/IS605 family accessory protein TnpB-like domain"/>
    <property type="match status" value="1"/>
</dbReference>
<evidence type="ECO:0000256" key="6">
    <source>
        <dbReference type="ARBA" id="ARBA00023172"/>
    </source>
</evidence>
<gene>
    <name evidence="11" type="ORF">SAMN04488507_101930</name>
    <name evidence="10" type="ORF">TFLO_1615</name>
</gene>
<evidence type="ECO:0000259" key="8">
    <source>
        <dbReference type="Pfam" id="PF07282"/>
    </source>
</evidence>
<evidence type="ECO:0000256" key="1">
    <source>
        <dbReference type="ARBA" id="ARBA00008761"/>
    </source>
</evidence>
<dbReference type="Pfam" id="PF12323">
    <property type="entry name" value="HTH_OrfB_IS605"/>
    <property type="match status" value="1"/>
</dbReference>
<feature type="domain" description="Probable transposase IS891/IS1136/IS1341" evidence="7">
    <location>
        <begin position="165"/>
        <end position="296"/>
    </location>
</feature>
<keyword evidence="5" id="KW-0238">DNA-binding</keyword>
<dbReference type="Pfam" id="PF01385">
    <property type="entry name" value="OrfB_IS605"/>
    <property type="match status" value="1"/>
</dbReference>
<comment type="caution">
    <text evidence="11">The sequence shown here is derived from an EMBL/GenBank/DDBJ whole genome shotgun (WGS) entry which is preliminary data.</text>
</comment>
<protein>
    <submittedName>
        <fullName evidence="10">Transposase probable is891/is1136/is1341</fullName>
    </submittedName>
    <submittedName>
        <fullName evidence="11">Transposase, IS605 OrfB family, central region</fullName>
    </submittedName>
</protein>
<evidence type="ECO:0000313" key="13">
    <source>
        <dbReference type="Proteomes" id="UP000199686"/>
    </source>
</evidence>
<dbReference type="InterPro" id="IPR010095">
    <property type="entry name" value="Cas12f1-like_TNB"/>
</dbReference>
<evidence type="ECO:0000259" key="7">
    <source>
        <dbReference type="Pfam" id="PF01385"/>
    </source>
</evidence>
<keyword evidence="3" id="KW-0479">Metal-binding</keyword>
<dbReference type="GO" id="GO:0003677">
    <property type="term" value="F:DNA binding"/>
    <property type="evidence" value="ECO:0007669"/>
    <property type="project" value="UniProtKB-KW"/>
</dbReference>
<name>A0AB38BIE4_9LACT</name>
<dbReference type="EMBL" id="FOQC01000019">
    <property type="protein sequence ID" value="SFH85029.1"/>
    <property type="molecule type" value="Genomic_DNA"/>
</dbReference>
<dbReference type="Proteomes" id="UP000195947">
    <property type="component" value="Unassembled WGS sequence"/>
</dbReference>
<evidence type="ECO:0000256" key="3">
    <source>
        <dbReference type="ARBA" id="ARBA00022723"/>
    </source>
</evidence>
<evidence type="ECO:0000259" key="9">
    <source>
        <dbReference type="Pfam" id="PF12323"/>
    </source>
</evidence>
<dbReference type="GO" id="GO:0046872">
    <property type="term" value="F:metal ion binding"/>
    <property type="evidence" value="ECO:0007669"/>
    <property type="project" value="UniProtKB-KW"/>
</dbReference>
<dbReference type="EMBL" id="FJMZ01000016">
    <property type="protein sequence ID" value="CZQ92991.1"/>
    <property type="molecule type" value="Genomic_DNA"/>
</dbReference>
<dbReference type="GO" id="GO:0032196">
    <property type="term" value="P:transposition"/>
    <property type="evidence" value="ECO:0007669"/>
    <property type="project" value="UniProtKB-KW"/>
</dbReference>
<dbReference type="GO" id="GO:0006310">
    <property type="term" value="P:DNA recombination"/>
    <property type="evidence" value="ECO:0007669"/>
    <property type="project" value="UniProtKB-KW"/>
</dbReference>
<organism evidence="11 13">
    <name type="scientific">Trichococcus flocculiformis</name>
    <dbReference type="NCBI Taxonomy" id="82803"/>
    <lineage>
        <taxon>Bacteria</taxon>
        <taxon>Bacillati</taxon>
        <taxon>Bacillota</taxon>
        <taxon>Bacilli</taxon>
        <taxon>Lactobacillales</taxon>
        <taxon>Carnobacteriaceae</taxon>
        <taxon>Trichococcus</taxon>
    </lineage>
</organism>
<dbReference type="NCBIfam" id="NF040570">
    <property type="entry name" value="guided_TnpB"/>
    <property type="match status" value="1"/>
</dbReference>
<dbReference type="InterPro" id="IPR021027">
    <property type="entry name" value="Transposase_put_HTH"/>
</dbReference>
<proteinExistence type="inferred from homology"/>
<comment type="similarity">
    <text evidence="1">In the C-terminal section; belongs to the transposase 35 family.</text>
</comment>
<keyword evidence="2" id="KW-0815">Transposition</keyword>
<reference evidence="11 13" key="2">
    <citation type="submission" date="2016-10" db="EMBL/GenBank/DDBJ databases">
        <authorList>
            <person name="Varghese N."/>
            <person name="Submissions S."/>
        </authorList>
    </citation>
    <scope>NUCLEOTIDE SEQUENCE [LARGE SCALE GENOMIC DNA]</scope>
    <source>
        <strain evidence="11 13">DSM 2094</strain>
    </source>
</reference>
<sequence>MKLKGIKIKLHPTENQKAFIDKNLSLNRFVWNKLLGMQQDRFENGGDYVNAYGMHYLMKALKIEFPFLKEAESTSLEYTSDDLDDAFTRFFTKQNNHPRFKSRKHPKNTYKSKCINHNIMIVDTHYLKLPKLGLVKFFGGHRIQDKIKSATIRRELNGSYTATIHVEHEPKVFEKTGNVIGIDLGLTDLVIQSDGFKLKNKQFERSLAKNRRQWERKFARRHTQALAKIEEAKAQGIDLKLSDFKNLHKAKEHIARISKKIANQRANYLQQYTTSLVRRFDLIAMENLSTKKLMQNHHLARSIADASWAKIKSMLTYKCDWYGKELILVDARYTSQICSHCGENTGKKPLHIRRFDCPHCHSVGIDRDVNAANNILNKALA</sequence>
<evidence type="ECO:0000313" key="10">
    <source>
        <dbReference type="EMBL" id="CZQ92991.1"/>
    </source>
</evidence>
<keyword evidence="12" id="KW-1185">Reference proteome</keyword>
<dbReference type="RefSeq" id="WP_086989066.1">
    <property type="nucleotide sequence ID" value="NZ_FJMZ01000016.1"/>
</dbReference>
<feature type="domain" description="Transposase putative helix-turn-helix" evidence="9">
    <location>
        <begin position="1"/>
        <end position="46"/>
    </location>
</feature>
<dbReference type="AlphaFoldDB" id="A0AB38BIE4"/>
<keyword evidence="4" id="KW-0862">Zinc</keyword>
<accession>A0AB38BIE4</accession>